<accession>A0A0S3SI20</accession>
<keyword evidence="2" id="KW-1185">Reference proteome</keyword>
<sequence length="102" mass="11488">MDAENRELLPARPRHPLLFQSAGLQTKIDILAGPSQTRVDVYCFKGNCEMSDGHFFQQNREFASTWSPSLFLLSLGNAKRNERAETNSDFSSDGSFFCPLLN</sequence>
<proteinExistence type="predicted"/>
<evidence type="ECO:0000313" key="2">
    <source>
        <dbReference type="Proteomes" id="UP000291084"/>
    </source>
</evidence>
<protein>
    <submittedName>
        <fullName evidence="1">Uncharacterized protein</fullName>
    </submittedName>
</protein>
<evidence type="ECO:0000313" key="1">
    <source>
        <dbReference type="EMBL" id="BAT92446.1"/>
    </source>
</evidence>
<organism evidence="1 2">
    <name type="scientific">Vigna angularis var. angularis</name>
    <dbReference type="NCBI Taxonomy" id="157739"/>
    <lineage>
        <taxon>Eukaryota</taxon>
        <taxon>Viridiplantae</taxon>
        <taxon>Streptophyta</taxon>
        <taxon>Embryophyta</taxon>
        <taxon>Tracheophyta</taxon>
        <taxon>Spermatophyta</taxon>
        <taxon>Magnoliopsida</taxon>
        <taxon>eudicotyledons</taxon>
        <taxon>Gunneridae</taxon>
        <taxon>Pentapetalae</taxon>
        <taxon>rosids</taxon>
        <taxon>fabids</taxon>
        <taxon>Fabales</taxon>
        <taxon>Fabaceae</taxon>
        <taxon>Papilionoideae</taxon>
        <taxon>50 kb inversion clade</taxon>
        <taxon>NPAAA clade</taxon>
        <taxon>indigoferoid/millettioid clade</taxon>
        <taxon>Phaseoleae</taxon>
        <taxon>Vigna</taxon>
    </lineage>
</organism>
<gene>
    <name evidence="1" type="primary">Vigan.07G116000</name>
    <name evidence="1" type="ORF">VIGAN_07116000</name>
</gene>
<dbReference type="EMBL" id="AP015040">
    <property type="protein sequence ID" value="BAT92446.1"/>
    <property type="molecule type" value="Genomic_DNA"/>
</dbReference>
<dbReference type="AlphaFoldDB" id="A0A0S3SI20"/>
<dbReference type="Proteomes" id="UP000291084">
    <property type="component" value="Chromosome 7"/>
</dbReference>
<name>A0A0S3SI20_PHAAN</name>
<reference evidence="1 2" key="1">
    <citation type="journal article" date="2015" name="Sci. Rep.">
        <title>The power of single molecule real-time sequencing technology in the de novo assembly of a eukaryotic genome.</title>
        <authorList>
            <person name="Sakai H."/>
            <person name="Naito K."/>
            <person name="Ogiso-Tanaka E."/>
            <person name="Takahashi Y."/>
            <person name="Iseki K."/>
            <person name="Muto C."/>
            <person name="Satou K."/>
            <person name="Teruya K."/>
            <person name="Shiroma A."/>
            <person name="Shimoji M."/>
            <person name="Hirano T."/>
            <person name="Itoh T."/>
            <person name="Kaga A."/>
            <person name="Tomooka N."/>
        </authorList>
    </citation>
    <scope>NUCLEOTIDE SEQUENCE [LARGE SCALE GENOMIC DNA]</scope>
    <source>
        <strain evidence="2">cv. Shumari</strain>
    </source>
</reference>